<dbReference type="OrthoDB" id="9780956at2"/>
<comment type="caution">
    <text evidence="2">The sequence shown here is derived from an EMBL/GenBank/DDBJ whole genome shotgun (WGS) entry which is preliminary data.</text>
</comment>
<evidence type="ECO:0000313" key="2">
    <source>
        <dbReference type="EMBL" id="TNH29647.1"/>
    </source>
</evidence>
<dbReference type="SUPFAM" id="SSF51283">
    <property type="entry name" value="dUTPase-like"/>
    <property type="match status" value="1"/>
</dbReference>
<reference evidence="2 3" key="1">
    <citation type="submission" date="2019-06" db="EMBL/GenBank/DDBJ databases">
        <title>Micromonospora ordensis sp. nov., isolated from deep marine sediment.</title>
        <authorList>
            <person name="Veyisoglu A."/>
            <person name="Carro L."/>
            <person name="Klenk H.-P."/>
            <person name="Sahin N."/>
        </authorList>
    </citation>
    <scope>NUCLEOTIDE SEQUENCE [LARGE SCALE GENOMIC DNA]</scope>
    <source>
        <strain evidence="2 3">S2509</strain>
    </source>
</reference>
<proteinExistence type="predicted"/>
<dbReference type="GO" id="GO:0006229">
    <property type="term" value="P:dUTP biosynthetic process"/>
    <property type="evidence" value="ECO:0007669"/>
    <property type="project" value="InterPro"/>
</dbReference>
<evidence type="ECO:0000256" key="1">
    <source>
        <dbReference type="ARBA" id="ARBA00023080"/>
    </source>
</evidence>
<gene>
    <name evidence="2" type="ORF">FHG89_11610</name>
</gene>
<sequence length="180" mass="19454">MILTGREIHREVLAGRIHIDDFEAERLEPNSYGFRLAREIISYETDVIDARSPIASRTTIMDDGGMVLTPGRFYLGGTMEAMGSPHYAATLYACRSVSTLGIWIQFSAPLGHSGAIFPWTLEMAVAAPVRLFPGMVIGKLAFWAMQGCSVGYAGKYSGSASAVPSRLSLDAVPPTNRALP</sequence>
<dbReference type="InterPro" id="IPR036157">
    <property type="entry name" value="dUTPase-like_sf"/>
</dbReference>
<dbReference type="GO" id="GO:0015949">
    <property type="term" value="P:nucleobase-containing small molecule interconversion"/>
    <property type="evidence" value="ECO:0007669"/>
    <property type="project" value="TreeGrafter"/>
</dbReference>
<protein>
    <submittedName>
        <fullName evidence="2">Deoxycytidine triphosphate deaminase</fullName>
    </submittedName>
</protein>
<keyword evidence="3" id="KW-1185">Reference proteome</keyword>
<keyword evidence="1" id="KW-0546">Nucleotide metabolism</keyword>
<dbReference type="InterPro" id="IPR011962">
    <property type="entry name" value="dCTP_deaminase"/>
</dbReference>
<dbReference type="GO" id="GO:0008829">
    <property type="term" value="F:dCTP deaminase activity"/>
    <property type="evidence" value="ECO:0007669"/>
    <property type="project" value="InterPro"/>
</dbReference>
<name>A0A5C4QUV5_9ACTN</name>
<accession>A0A5C4QUV5</accession>
<evidence type="ECO:0000313" key="3">
    <source>
        <dbReference type="Proteomes" id="UP000306145"/>
    </source>
</evidence>
<organism evidence="2 3">
    <name type="scientific">Micromonospora orduensis</name>
    <dbReference type="NCBI Taxonomy" id="1420891"/>
    <lineage>
        <taxon>Bacteria</taxon>
        <taxon>Bacillati</taxon>
        <taxon>Actinomycetota</taxon>
        <taxon>Actinomycetes</taxon>
        <taxon>Micromonosporales</taxon>
        <taxon>Micromonosporaceae</taxon>
        <taxon>Micromonospora</taxon>
    </lineage>
</organism>
<dbReference type="EMBL" id="VDFY01000138">
    <property type="protein sequence ID" value="TNH29647.1"/>
    <property type="molecule type" value="Genomic_DNA"/>
</dbReference>
<dbReference type="Proteomes" id="UP000306145">
    <property type="component" value="Unassembled WGS sequence"/>
</dbReference>
<dbReference type="PANTHER" id="PTHR42680:SF3">
    <property type="entry name" value="DCTP DEAMINASE"/>
    <property type="match status" value="1"/>
</dbReference>
<dbReference type="Pfam" id="PF22769">
    <property type="entry name" value="DCD"/>
    <property type="match status" value="1"/>
</dbReference>
<dbReference type="Gene3D" id="2.70.40.10">
    <property type="match status" value="1"/>
</dbReference>
<dbReference type="AlphaFoldDB" id="A0A5C4QUV5"/>
<dbReference type="PANTHER" id="PTHR42680">
    <property type="entry name" value="DCTP DEAMINASE"/>
    <property type="match status" value="1"/>
</dbReference>
<dbReference type="RefSeq" id="WP_139584387.1">
    <property type="nucleotide sequence ID" value="NZ_VDFY01000138.1"/>
</dbReference>